<sequence>MSWGNWLGPTFGRGSVSRSFGKEELQRSDFGAHVIGLQLADLIPDASPEKKLKDEIDDDV</sequence>
<comment type="caution">
    <text evidence="1">The sequence shown here is derived from an EMBL/GenBank/DDBJ whole genome shotgun (WGS) entry which is preliminary data.</text>
</comment>
<accession>A0A9J5W9Q2</accession>
<proteinExistence type="predicted"/>
<evidence type="ECO:0000313" key="2">
    <source>
        <dbReference type="Proteomes" id="UP000824120"/>
    </source>
</evidence>
<dbReference type="Proteomes" id="UP000824120">
    <property type="component" value="Chromosome 12"/>
</dbReference>
<protein>
    <submittedName>
        <fullName evidence="1">Uncharacterized protein</fullName>
    </submittedName>
</protein>
<name>A0A9J5W9Q2_SOLCO</name>
<reference evidence="1 2" key="1">
    <citation type="submission" date="2020-09" db="EMBL/GenBank/DDBJ databases">
        <title>De no assembly of potato wild relative species, Solanum commersonii.</title>
        <authorList>
            <person name="Cho K."/>
        </authorList>
    </citation>
    <scope>NUCLEOTIDE SEQUENCE [LARGE SCALE GENOMIC DNA]</scope>
    <source>
        <strain evidence="1">LZ3.2</strain>
        <tissue evidence="1">Leaf</tissue>
    </source>
</reference>
<gene>
    <name evidence="1" type="ORF">H5410_062075</name>
</gene>
<evidence type="ECO:0000313" key="1">
    <source>
        <dbReference type="EMBL" id="KAG5572309.1"/>
    </source>
</evidence>
<dbReference type="AlphaFoldDB" id="A0A9J5W9Q2"/>
<organism evidence="1 2">
    <name type="scientific">Solanum commersonii</name>
    <name type="common">Commerson's wild potato</name>
    <name type="synonym">Commerson's nightshade</name>
    <dbReference type="NCBI Taxonomy" id="4109"/>
    <lineage>
        <taxon>Eukaryota</taxon>
        <taxon>Viridiplantae</taxon>
        <taxon>Streptophyta</taxon>
        <taxon>Embryophyta</taxon>
        <taxon>Tracheophyta</taxon>
        <taxon>Spermatophyta</taxon>
        <taxon>Magnoliopsida</taxon>
        <taxon>eudicotyledons</taxon>
        <taxon>Gunneridae</taxon>
        <taxon>Pentapetalae</taxon>
        <taxon>asterids</taxon>
        <taxon>lamiids</taxon>
        <taxon>Solanales</taxon>
        <taxon>Solanaceae</taxon>
        <taxon>Solanoideae</taxon>
        <taxon>Solaneae</taxon>
        <taxon>Solanum</taxon>
    </lineage>
</organism>
<keyword evidence="2" id="KW-1185">Reference proteome</keyword>
<dbReference type="EMBL" id="JACXVP010000012">
    <property type="protein sequence ID" value="KAG5572309.1"/>
    <property type="molecule type" value="Genomic_DNA"/>
</dbReference>